<keyword evidence="4" id="KW-1185">Reference proteome</keyword>
<evidence type="ECO:0000313" key="1">
    <source>
        <dbReference type="EMBL" id="AOV62099.1"/>
    </source>
</evidence>
<reference evidence="4 5" key="1">
    <citation type="journal article" date="2016" name="Virology">
        <title>The genomic content and context of auxiliary metabolic genes in marine cyanomyoviruses.</title>
        <authorList>
            <person name="Crummett L.T."/>
            <person name="Puxty R.J."/>
            <person name="Weihe C."/>
            <person name="Marston M.F."/>
            <person name="Martiny J.B."/>
        </authorList>
    </citation>
    <scope>NUCLEOTIDE SEQUENCE [LARGE SCALE GENOMIC DNA]</scope>
    <source>
        <strain evidence="1">0910CC49</strain>
        <strain evidence="2">0910SB42</strain>
    </source>
</reference>
<dbReference type="Proteomes" id="UP000510897">
    <property type="component" value="Segment"/>
</dbReference>
<dbReference type="Gene3D" id="2.30.30.100">
    <property type="match status" value="1"/>
</dbReference>
<reference evidence="3 6" key="2">
    <citation type="submission" date="2020-06" db="EMBL/GenBank/DDBJ databases">
        <authorList>
            <person name="Puxty R.J."/>
            <person name="Weihe C."/>
            <person name="Marston M.F."/>
            <person name="Martiny J.B.H."/>
        </authorList>
    </citation>
    <scope>NUCLEOTIDE SEQUENCE [LARGE SCALE GENOMIC DNA]</scope>
    <source>
        <strain evidence="3">0809CC03</strain>
    </source>
</reference>
<reference evidence="3 6" key="3">
    <citation type="submission" date="2020-07" db="EMBL/GenBank/DDBJ databases">
        <title>Signatures of coevolution in a cyanophage population.</title>
        <authorList>
            <person name="Abebe J."/>
        </authorList>
    </citation>
    <scope>NUCLEOTIDE SEQUENCE [LARGE SCALE GENOMIC DNA]</scope>
    <source>
        <strain evidence="3">0809CC03</strain>
    </source>
</reference>
<dbReference type="KEGG" id="vg:30308229"/>
<organism evidence="1 4">
    <name type="scientific">Synechococcus phage S-CAM7</name>
    <dbReference type="NCBI Taxonomy" id="1883368"/>
    <lineage>
        <taxon>Viruses</taxon>
        <taxon>Duplodnaviria</taxon>
        <taxon>Heunggongvirae</taxon>
        <taxon>Uroviricota</taxon>
        <taxon>Caudoviricetes</taxon>
        <taxon>Pantevenvirales</taxon>
        <taxon>Kyanoviridae</taxon>
        <taxon>Mazuvirus</taxon>
        <taxon>Mazuvirus scam7</taxon>
    </lineage>
</organism>
<evidence type="ECO:0000313" key="2">
    <source>
        <dbReference type="EMBL" id="AOV62362.1"/>
    </source>
</evidence>
<gene>
    <name evidence="1" type="ORF">C490910_175</name>
    <name evidence="3" type="ORF">CC030809_00172</name>
    <name evidence="2" type="ORF">S420910_174</name>
</gene>
<dbReference type="EMBL" id="KU686213">
    <property type="protein sequence ID" value="AOV62362.1"/>
    <property type="molecule type" value="Genomic_DNA"/>
</dbReference>
<sequence length="119" mass="13452">MNNDYDRGEEPRYTMTSFNKEISPIEISEPIPTVRLLLLKSGETVISIVEESLCGTKLTLVNPRIVLIESAGDNNTTVMFGDWMPLAQNRTFDIRTDYVVTSTYPLDSLIESYLEKDNG</sequence>
<protein>
    <submittedName>
        <fullName evidence="1">Uncharacterized protein</fullName>
    </submittedName>
</protein>
<name>A0A1D8KTY6_9CAUD</name>
<evidence type="ECO:0000313" key="4">
    <source>
        <dbReference type="Proteomes" id="UP000203902"/>
    </source>
</evidence>
<evidence type="ECO:0000313" key="6">
    <source>
        <dbReference type="Proteomes" id="UP000510897"/>
    </source>
</evidence>
<dbReference type="RefSeq" id="YP_009323108.1">
    <property type="nucleotide sequence ID" value="NC_031927.1"/>
</dbReference>
<dbReference type="EMBL" id="MT586120">
    <property type="protein sequence ID" value="QLF86228.1"/>
    <property type="molecule type" value="Genomic_DNA"/>
</dbReference>
<dbReference type="OrthoDB" id="38795at10239"/>
<dbReference type="Proteomes" id="UP000203902">
    <property type="component" value="Segment"/>
</dbReference>
<dbReference type="GeneID" id="30308229"/>
<dbReference type="Proteomes" id="UP000226384">
    <property type="component" value="Segment"/>
</dbReference>
<evidence type="ECO:0000313" key="5">
    <source>
        <dbReference type="Proteomes" id="UP000226384"/>
    </source>
</evidence>
<proteinExistence type="predicted"/>
<accession>A0A1D8KTY6</accession>
<dbReference type="EMBL" id="KU686212">
    <property type="protein sequence ID" value="AOV62099.1"/>
    <property type="molecule type" value="Genomic_DNA"/>
</dbReference>
<evidence type="ECO:0000313" key="3">
    <source>
        <dbReference type="EMBL" id="QLF86228.1"/>
    </source>
</evidence>